<protein>
    <recommendedName>
        <fullName evidence="1">PhoD-like phosphatase domain-containing protein</fullName>
    </recommendedName>
</protein>
<dbReference type="RefSeq" id="WP_183569027.1">
    <property type="nucleotide sequence ID" value="NZ_JACHOP010000007.1"/>
</dbReference>
<feature type="domain" description="PhoD-like phosphatase" evidence="1">
    <location>
        <begin position="73"/>
        <end position="358"/>
    </location>
</feature>
<dbReference type="PANTHER" id="PTHR46689:SF1">
    <property type="entry name" value="PHOD-LIKE PHOSPHATASE DOMAIN-CONTAINING PROTEIN"/>
    <property type="match status" value="1"/>
</dbReference>
<dbReference type="InterPro" id="IPR018946">
    <property type="entry name" value="PhoD-like_MPP"/>
</dbReference>
<reference evidence="2 3" key="1">
    <citation type="submission" date="2020-08" db="EMBL/GenBank/DDBJ databases">
        <title>Genomic Encyclopedia of Type Strains, Phase IV (KMG-IV): sequencing the most valuable type-strain genomes for metagenomic binning, comparative biology and taxonomic classification.</title>
        <authorList>
            <person name="Goeker M."/>
        </authorList>
    </citation>
    <scope>NUCLEOTIDE SEQUENCE [LARGE SCALE GENOMIC DNA]</scope>
    <source>
        <strain evidence="2 3">DSM 2163</strain>
    </source>
</reference>
<evidence type="ECO:0000313" key="3">
    <source>
        <dbReference type="Proteomes" id="UP000583454"/>
    </source>
</evidence>
<dbReference type="Pfam" id="PF19050">
    <property type="entry name" value="PhoD_2"/>
    <property type="match status" value="2"/>
</dbReference>
<evidence type="ECO:0000259" key="1">
    <source>
        <dbReference type="Pfam" id="PF19050"/>
    </source>
</evidence>
<keyword evidence="3" id="KW-1185">Reference proteome</keyword>
<dbReference type="AlphaFoldDB" id="A0A840ZHF9"/>
<sequence>MAILMGPVLSFRGREAAKWDVSVLIVVDGEPERVRFRNKTISHETLWDAAAGKVCRYILSLPMGGEQAQLSYKVGQTSYDIVVPASTQAPTMAYASCNGFSSLKLMKGVKDKNAVWKVMARRHGLAEVVHEDGMPETSPAHPYHLLLQGGDQVYADAMWETLPSMREWNALDWAEGNAAPMTPAMQQELDAFFFDLYVSRWSQPEVARMIARVPSIAMWDDHDLIDGWGSYPPERQNCPVFKGIWVAASKAFAVFQQHLKDGERRPGAIGQAKPGWWKQPATQETRVGAFSYGYLVADVAILAIDMRSQRTDKSRVVSREHWSELFGWLDQQQDITHVMVMSSIPVVYPGFDTIEKVLGIFPGHQELEDDLRDHWRSQPHQGERLRLIHQLLALSKRRKIRVTILSGDVHIAALGIIESKREQAAGSENVINQLISSAVVHPGPGGVVLFALRYLFDSDEEVDRGVFGRMMTFPNSKTKFLGGRNYLSLEPDGMGRFWCNWFVERQDYPFTKVIHPLGQDASDMEVEGTV</sequence>
<dbReference type="CDD" id="cd07389">
    <property type="entry name" value="MPP_PhoD"/>
    <property type="match status" value="1"/>
</dbReference>
<organism evidence="2 3">
    <name type="scientific">Methylorubrum rhodinum</name>
    <dbReference type="NCBI Taxonomy" id="29428"/>
    <lineage>
        <taxon>Bacteria</taxon>
        <taxon>Pseudomonadati</taxon>
        <taxon>Pseudomonadota</taxon>
        <taxon>Alphaproteobacteria</taxon>
        <taxon>Hyphomicrobiales</taxon>
        <taxon>Methylobacteriaceae</taxon>
        <taxon>Methylorubrum</taxon>
    </lineage>
</organism>
<dbReference type="Gene3D" id="3.60.21.70">
    <property type="entry name" value="PhoD-like phosphatase"/>
    <property type="match status" value="1"/>
</dbReference>
<evidence type="ECO:0000313" key="2">
    <source>
        <dbReference type="EMBL" id="MBB5757452.1"/>
    </source>
</evidence>
<dbReference type="SUPFAM" id="SSF56300">
    <property type="entry name" value="Metallo-dependent phosphatases"/>
    <property type="match status" value="1"/>
</dbReference>
<dbReference type="Proteomes" id="UP000583454">
    <property type="component" value="Unassembled WGS sequence"/>
</dbReference>
<gene>
    <name evidence="2" type="ORF">HNR00_002165</name>
</gene>
<accession>A0A840ZHF9</accession>
<dbReference type="InterPro" id="IPR029052">
    <property type="entry name" value="Metallo-depent_PP-like"/>
</dbReference>
<comment type="caution">
    <text evidence="2">The sequence shown here is derived from an EMBL/GenBank/DDBJ whole genome shotgun (WGS) entry which is preliminary data.</text>
</comment>
<dbReference type="GO" id="GO:0016020">
    <property type="term" value="C:membrane"/>
    <property type="evidence" value="ECO:0007669"/>
    <property type="project" value="TreeGrafter"/>
</dbReference>
<dbReference type="InterPro" id="IPR043904">
    <property type="entry name" value="PhoD_2-like"/>
</dbReference>
<dbReference type="InterPro" id="IPR038607">
    <property type="entry name" value="PhoD-like_sf"/>
</dbReference>
<feature type="domain" description="PhoD-like phosphatase" evidence="1">
    <location>
        <begin position="363"/>
        <end position="449"/>
    </location>
</feature>
<dbReference type="EMBL" id="JACHOP010000007">
    <property type="protein sequence ID" value="MBB5757452.1"/>
    <property type="molecule type" value="Genomic_DNA"/>
</dbReference>
<proteinExistence type="predicted"/>
<dbReference type="PANTHER" id="PTHR46689">
    <property type="entry name" value="MEMBRANE PROTEIN, PUTATIVE-RELATED"/>
    <property type="match status" value="1"/>
</dbReference>
<name>A0A840ZHF9_9HYPH</name>